<organism evidence="1 2">
    <name type="scientific">Dokdonella ginsengisoli</name>
    <dbReference type="NCBI Taxonomy" id="363846"/>
    <lineage>
        <taxon>Bacteria</taxon>
        <taxon>Pseudomonadati</taxon>
        <taxon>Pseudomonadota</taxon>
        <taxon>Gammaproteobacteria</taxon>
        <taxon>Lysobacterales</taxon>
        <taxon>Rhodanobacteraceae</taxon>
        <taxon>Dokdonella</taxon>
    </lineage>
</organism>
<proteinExistence type="predicted"/>
<dbReference type="RefSeq" id="WP_380022067.1">
    <property type="nucleotide sequence ID" value="NZ_JBHSHD010000010.1"/>
</dbReference>
<dbReference type="EMBL" id="JBHSHD010000010">
    <property type="protein sequence ID" value="MFC4821799.1"/>
    <property type="molecule type" value="Genomic_DNA"/>
</dbReference>
<dbReference type="Gene3D" id="1.20.910.10">
    <property type="entry name" value="Heme oxygenase-like"/>
    <property type="match status" value="1"/>
</dbReference>
<keyword evidence="2" id="KW-1185">Reference proteome</keyword>
<protein>
    <submittedName>
        <fullName evidence="1">Uncharacterized protein</fullName>
    </submittedName>
</protein>
<name>A0ABV9QZG2_9GAMM</name>
<evidence type="ECO:0000313" key="2">
    <source>
        <dbReference type="Proteomes" id="UP001595886"/>
    </source>
</evidence>
<accession>A0ABV9QZG2</accession>
<gene>
    <name evidence="1" type="ORF">ACFO6Q_15835</name>
</gene>
<dbReference type="Proteomes" id="UP001595886">
    <property type="component" value="Unassembled WGS sequence"/>
</dbReference>
<dbReference type="InterPro" id="IPR016084">
    <property type="entry name" value="Haem_Oase-like_multi-hlx"/>
</dbReference>
<comment type="caution">
    <text evidence="1">The sequence shown here is derived from an EMBL/GenBank/DDBJ whole genome shotgun (WGS) entry which is preliminary data.</text>
</comment>
<reference evidence="2" key="1">
    <citation type="journal article" date="2019" name="Int. J. Syst. Evol. Microbiol.">
        <title>The Global Catalogue of Microorganisms (GCM) 10K type strain sequencing project: providing services to taxonomists for standard genome sequencing and annotation.</title>
        <authorList>
            <consortium name="The Broad Institute Genomics Platform"/>
            <consortium name="The Broad Institute Genome Sequencing Center for Infectious Disease"/>
            <person name="Wu L."/>
            <person name="Ma J."/>
        </authorList>
    </citation>
    <scope>NUCLEOTIDE SEQUENCE [LARGE SCALE GENOMIC DNA]</scope>
    <source>
        <strain evidence="2">CCUG 30340</strain>
    </source>
</reference>
<evidence type="ECO:0000313" key="1">
    <source>
        <dbReference type="EMBL" id="MFC4821799.1"/>
    </source>
</evidence>
<sequence>MQTVLDHIEERRETFRQAPFFQFLHSPQDDPVRTLGFVKHAAYFIMAFADLNHYALRSLGPNDRWQARQAVEDTHHWPWFLDDLAALGLDDIQPFSETLRFLWSEDNRAARLLPYRLWSMAERADPLERVVIIEAIEAAGEVFCRAMAGIADRIPPVPLGQKLHYVAETRHFAVEHDADGSHEEALHGGNDVTLEVDPALRARHLALVSEVFDHFTALIDELHVHARRIAA</sequence>
<dbReference type="SUPFAM" id="SSF48613">
    <property type="entry name" value="Heme oxygenase-like"/>
    <property type="match status" value="1"/>
</dbReference>